<dbReference type="PRINTS" id="PR00119">
    <property type="entry name" value="CATATPASE"/>
</dbReference>
<dbReference type="PANTHER" id="PTHR43520:SF5">
    <property type="entry name" value="CATION-TRANSPORTING P-TYPE ATPASE-RELATED"/>
    <property type="match status" value="1"/>
</dbReference>
<evidence type="ECO:0000256" key="11">
    <source>
        <dbReference type="ARBA" id="ARBA00022967"/>
    </source>
</evidence>
<feature type="compositionally biased region" description="Basic and acidic residues" evidence="16">
    <location>
        <begin position="839"/>
        <end position="860"/>
    </location>
</feature>
<dbReference type="PROSITE" id="PS50846">
    <property type="entry name" value="HMA_2"/>
    <property type="match status" value="1"/>
</dbReference>
<sequence length="860" mass="90627">MGTESARPSVRCTHCELPVPADLVDRDGGPSFCCNGCRTVHATLNELGLDGYYGLRRTLGSGTDVKPPASGSNTYGVFDRESFVERHVQQREDGLCEVEFLLEGVHCAACVWLVERLPRAAKGVVEARLRLSDAVVRLVYDPGAASLSTIARALDGLGYPPHPVQGEERREIEHRADRRRLVRLGVAGACAGNAMLLAFALYAGEESGMDRAYEQFFRWSSLLVGAVALAWPGRTFLRGAWAAIRTRTGNLDLPIAIALVAGGIVGAIHVVRGSGEIYFDSLCVLVFLLLVGRHVQQRQQRWAADAVDLTRALTPLACRARRGDETEFSEVAVDELEVGDVVEVPSGGLVPADGVVLSGRARIDQALLTGESEPVSVDVGSSVHAGTRSDGAPLHVRVEALGANSRIGRLMEVVQRGLAAKPPIVRLTDRIAGWFVVVLSTIGIACTAYWWAVADLATAVERTVALLIVACPCALGLATPLTLAVAVGRAARRGLLVKDAGALERLSHASTIVLDKTGTLTGGRPEVVAWCGPSELRSIVVALEARSSHPVARALVRACAQGPVPEATDVVERHDGGISGVVDGRTVGVGSPRWARERGFEADADLAARALELESTGHTVVLVARDEKVRALAALLDAPRPGALAALDDLRAAGHRLEILSGDADGPVRRVADLLEVPLEHARGAVDPEGKLARVRELRTSGGQVVMVGDGVNDAAALAAADVGVAVHGGAEASLAAADVYVSRPGLEPLVDLVAIARRTMRTVRLNLGLSLAYNLCLGTLAVTGHVDALVAAIVMPISSATVLAVALLSLSRPLGSHRVGRTEPFDDAVPALPSATTRADRTKENGDESSRQDEVTTCR</sequence>
<evidence type="ECO:0000256" key="1">
    <source>
        <dbReference type="ARBA" id="ARBA00004651"/>
    </source>
</evidence>
<dbReference type="SUPFAM" id="SSF81665">
    <property type="entry name" value="Calcium ATPase, transmembrane domain M"/>
    <property type="match status" value="1"/>
</dbReference>
<feature type="region of interest" description="Disordered" evidence="16">
    <location>
        <begin position="820"/>
        <end position="860"/>
    </location>
</feature>
<dbReference type="SUPFAM" id="SSF81653">
    <property type="entry name" value="Calcium ATPase, transduction domain A"/>
    <property type="match status" value="1"/>
</dbReference>
<evidence type="ECO:0000256" key="3">
    <source>
        <dbReference type="ARBA" id="ARBA00022448"/>
    </source>
</evidence>
<dbReference type="RefSeq" id="WP_419186367.1">
    <property type="nucleotide sequence ID" value="NZ_CP036290.1"/>
</dbReference>
<dbReference type="EMBL" id="CP036290">
    <property type="protein sequence ID" value="QDU84117.1"/>
    <property type="molecule type" value="Genomic_DNA"/>
</dbReference>
<feature type="transmembrane region" description="Helical" evidence="15">
    <location>
        <begin position="464"/>
        <end position="488"/>
    </location>
</feature>
<keyword evidence="9 15" id="KW-0067">ATP-binding</keyword>
<feature type="transmembrane region" description="Helical" evidence="15">
    <location>
        <begin position="431"/>
        <end position="452"/>
    </location>
</feature>
<organism evidence="18 19">
    <name type="scientific">Rohdeia mirabilis</name>
    <dbReference type="NCBI Taxonomy" id="2528008"/>
    <lineage>
        <taxon>Bacteria</taxon>
        <taxon>Pseudomonadati</taxon>
        <taxon>Planctomycetota</taxon>
        <taxon>Planctomycetia</taxon>
        <taxon>Planctomycetia incertae sedis</taxon>
        <taxon>Rohdeia</taxon>
    </lineage>
</organism>
<dbReference type="Pfam" id="PF00122">
    <property type="entry name" value="E1-E2_ATPase"/>
    <property type="match status" value="1"/>
</dbReference>
<evidence type="ECO:0000256" key="14">
    <source>
        <dbReference type="ARBA" id="ARBA00023136"/>
    </source>
</evidence>
<evidence type="ECO:0000256" key="4">
    <source>
        <dbReference type="ARBA" id="ARBA00022475"/>
    </source>
</evidence>
<dbReference type="GO" id="GO:0055070">
    <property type="term" value="P:copper ion homeostasis"/>
    <property type="evidence" value="ECO:0007669"/>
    <property type="project" value="TreeGrafter"/>
</dbReference>
<keyword evidence="8 15" id="KW-0547">Nucleotide-binding</keyword>
<evidence type="ECO:0000256" key="7">
    <source>
        <dbReference type="ARBA" id="ARBA00022723"/>
    </source>
</evidence>
<evidence type="ECO:0000256" key="8">
    <source>
        <dbReference type="ARBA" id="ARBA00022741"/>
    </source>
</evidence>
<dbReference type="InterPro" id="IPR036412">
    <property type="entry name" value="HAD-like_sf"/>
</dbReference>
<feature type="transmembrane region" description="Helical" evidence="15">
    <location>
        <begin position="766"/>
        <end position="783"/>
    </location>
</feature>
<dbReference type="NCBIfam" id="TIGR01494">
    <property type="entry name" value="ATPase_P-type"/>
    <property type="match status" value="1"/>
</dbReference>
<feature type="transmembrane region" description="Helical" evidence="15">
    <location>
        <begin position="789"/>
        <end position="811"/>
    </location>
</feature>
<evidence type="ECO:0000256" key="12">
    <source>
        <dbReference type="ARBA" id="ARBA00022989"/>
    </source>
</evidence>
<dbReference type="Pfam" id="PF12156">
    <property type="entry name" value="ATPase-cat_bd"/>
    <property type="match status" value="1"/>
</dbReference>
<evidence type="ECO:0000313" key="19">
    <source>
        <dbReference type="Proteomes" id="UP000319342"/>
    </source>
</evidence>
<dbReference type="InterPro" id="IPR023214">
    <property type="entry name" value="HAD_sf"/>
</dbReference>
<dbReference type="GO" id="GO:0005886">
    <property type="term" value="C:plasma membrane"/>
    <property type="evidence" value="ECO:0007669"/>
    <property type="project" value="UniProtKB-SubCell"/>
</dbReference>
<dbReference type="InterPro" id="IPR001757">
    <property type="entry name" value="P_typ_ATPase"/>
</dbReference>
<dbReference type="InterPro" id="IPR036163">
    <property type="entry name" value="HMA_dom_sf"/>
</dbReference>
<feature type="transmembrane region" description="Helical" evidence="15">
    <location>
        <begin position="181"/>
        <end position="204"/>
    </location>
</feature>
<dbReference type="InterPro" id="IPR021993">
    <property type="entry name" value="ATPase-cat-bd"/>
</dbReference>
<accession>A0A518CY45</accession>
<keyword evidence="10" id="KW-0460">Magnesium</keyword>
<keyword evidence="4 15" id="KW-1003">Cell membrane</keyword>
<dbReference type="Gene3D" id="3.40.1110.10">
    <property type="entry name" value="Calcium-transporting ATPase, cytoplasmic domain N"/>
    <property type="match status" value="1"/>
</dbReference>
<feature type="domain" description="HMA" evidence="17">
    <location>
        <begin position="96"/>
        <end position="162"/>
    </location>
</feature>
<evidence type="ECO:0000256" key="5">
    <source>
        <dbReference type="ARBA" id="ARBA00022553"/>
    </source>
</evidence>
<evidence type="ECO:0000256" key="13">
    <source>
        <dbReference type="ARBA" id="ARBA00023065"/>
    </source>
</evidence>
<dbReference type="InterPro" id="IPR059000">
    <property type="entry name" value="ATPase_P-type_domA"/>
</dbReference>
<name>A0A518CY45_9BACT</name>
<dbReference type="GO" id="GO:0043682">
    <property type="term" value="F:P-type divalent copper transporter activity"/>
    <property type="evidence" value="ECO:0007669"/>
    <property type="project" value="TreeGrafter"/>
</dbReference>
<dbReference type="InterPro" id="IPR023299">
    <property type="entry name" value="ATPase_P-typ_cyto_dom_N"/>
</dbReference>
<protein>
    <submittedName>
        <fullName evidence="18">Putative copper-transporting ATPase PacS</fullName>
    </submittedName>
</protein>
<dbReference type="SUPFAM" id="SSF55008">
    <property type="entry name" value="HMA, heavy metal-associated domain"/>
    <property type="match status" value="1"/>
</dbReference>
<dbReference type="Gene3D" id="2.70.150.10">
    <property type="entry name" value="Calcium-transporting ATPase, cytoplasmic transduction domain A"/>
    <property type="match status" value="1"/>
</dbReference>
<dbReference type="NCBIfam" id="TIGR01525">
    <property type="entry name" value="ATPase-IB_hvy"/>
    <property type="match status" value="1"/>
</dbReference>
<dbReference type="GO" id="GO:0005524">
    <property type="term" value="F:ATP binding"/>
    <property type="evidence" value="ECO:0007669"/>
    <property type="project" value="UniProtKB-UniRule"/>
</dbReference>
<evidence type="ECO:0000256" key="2">
    <source>
        <dbReference type="ARBA" id="ARBA00006024"/>
    </source>
</evidence>
<keyword evidence="13" id="KW-0406">Ion transport</keyword>
<evidence type="ECO:0000259" key="17">
    <source>
        <dbReference type="PROSITE" id="PS50846"/>
    </source>
</evidence>
<dbReference type="InterPro" id="IPR027256">
    <property type="entry name" value="P-typ_ATPase_IB"/>
</dbReference>
<evidence type="ECO:0000256" key="9">
    <source>
        <dbReference type="ARBA" id="ARBA00022840"/>
    </source>
</evidence>
<keyword evidence="14 15" id="KW-0472">Membrane</keyword>
<evidence type="ECO:0000256" key="15">
    <source>
        <dbReference type="RuleBase" id="RU362081"/>
    </source>
</evidence>
<feature type="transmembrane region" description="Helical" evidence="15">
    <location>
        <begin position="249"/>
        <end position="271"/>
    </location>
</feature>
<dbReference type="PRINTS" id="PR00120">
    <property type="entry name" value="HATPASE"/>
</dbReference>
<keyword evidence="7 15" id="KW-0479">Metal-binding</keyword>
<dbReference type="PANTHER" id="PTHR43520">
    <property type="entry name" value="ATP7, ISOFORM B"/>
    <property type="match status" value="1"/>
</dbReference>
<comment type="similarity">
    <text evidence="2 15">Belongs to the cation transport ATPase (P-type) (TC 3.A.3) family. Type IB subfamily.</text>
</comment>
<gene>
    <name evidence="18" type="primary">pacS</name>
    <name evidence="18" type="ORF">Pla163_12210</name>
</gene>
<evidence type="ECO:0000256" key="16">
    <source>
        <dbReference type="SAM" id="MobiDB-lite"/>
    </source>
</evidence>
<dbReference type="GO" id="GO:0016887">
    <property type="term" value="F:ATP hydrolysis activity"/>
    <property type="evidence" value="ECO:0007669"/>
    <property type="project" value="InterPro"/>
</dbReference>
<comment type="subcellular location">
    <subcellularLocation>
        <location evidence="1">Cell membrane</location>
        <topology evidence="1">Multi-pass membrane protein</topology>
    </subcellularLocation>
</comment>
<dbReference type="SUPFAM" id="SSF56784">
    <property type="entry name" value="HAD-like"/>
    <property type="match status" value="1"/>
</dbReference>
<dbReference type="InterPro" id="IPR006121">
    <property type="entry name" value="HMA_dom"/>
</dbReference>
<dbReference type="InterPro" id="IPR008250">
    <property type="entry name" value="ATPase_P-typ_transduc_dom_A_sf"/>
</dbReference>
<dbReference type="PROSITE" id="PS00154">
    <property type="entry name" value="ATPASE_E1_E2"/>
    <property type="match status" value="1"/>
</dbReference>
<dbReference type="AlphaFoldDB" id="A0A518CY45"/>
<keyword evidence="19" id="KW-1185">Reference proteome</keyword>
<keyword evidence="11" id="KW-1278">Translocase</keyword>
<dbReference type="Gene3D" id="3.30.70.100">
    <property type="match status" value="1"/>
</dbReference>
<feature type="transmembrane region" description="Helical" evidence="15">
    <location>
        <begin position="216"/>
        <end position="237"/>
    </location>
</feature>
<dbReference type="Gene3D" id="3.40.50.1000">
    <property type="entry name" value="HAD superfamily/HAD-like"/>
    <property type="match status" value="1"/>
</dbReference>
<reference evidence="18 19" key="1">
    <citation type="submission" date="2019-02" db="EMBL/GenBank/DDBJ databases">
        <title>Deep-cultivation of Planctomycetes and their phenomic and genomic characterization uncovers novel biology.</title>
        <authorList>
            <person name="Wiegand S."/>
            <person name="Jogler M."/>
            <person name="Boedeker C."/>
            <person name="Pinto D."/>
            <person name="Vollmers J."/>
            <person name="Rivas-Marin E."/>
            <person name="Kohn T."/>
            <person name="Peeters S.H."/>
            <person name="Heuer A."/>
            <person name="Rast P."/>
            <person name="Oberbeckmann S."/>
            <person name="Bunk B."/>
            <person name="Jeske O."/>
            <person name="Meyerdierks A."/>
            <person name="Storesund J.E."/>
            <person name="Kallscheuer N."/>
            <person name="Luecker S."/>
            <person name="Lage O.M."/>
            <person name="Pohl T."/>
            <person name="Merkel B.J."/>
            <person name="Hornburger P."/>
            <person name="Mueller R.-W."/>
            <person name="Bruemmer F."/>
            <person name="Labrenz M."/>
            <person name="Spormann A.M."/>
            <person name="Op den Camp H."/>
            <person name="Overmann J."/>
            <person name="Amann R."/>
            <person name="Jetten M.S.M."/>
            <person name="Mascher T."/>
            <person name="Medema M.H."/>
            <person name="Devos D.P."/>
            <person name="Kaster A.-K."/>
            <person name="Ovreas L."/>
            <person name="Rohde M."/>
            <person name="Galperin M.Y."/>
            <person name="Jogler C."/>
        </authorList>
    </citation>
    <scope>NUCLEOTIDE SEQUENCE [LARGE SCALE GENOMIC DNA]</scope>
    <source>
        <strain evidence="18 19">Pla163</strain>
    </source>
</reference>
<evidence type="ECO:0000256" key="10">
    <source>
        <dbReference type="ARBA" id="ARBA00022842"/>
    </source>
</evidence>
<dbReference type="InterPro" id="IPR018303">
    <property type="entry name" value="ATPase_P-typ_P_site"/>
</dbReference>
<dbReference type="NCBIfam" id="TIGR01511">
    <property type="entry name" value="ATPase-IB1_Cu"/>
    <property type="match status" value="1"/>
</dbReference>
<keyword evidence="6 15" id="KW-0812">Transmembrane</keyword>
<dbReference type="InterPro" id="IPR023298">
    <property type="entry name" value="ATPase_P-typ_TM_dom_sf"/>
</dbReference>
<evidence type="ECO:0000313" key="18">
    <source>
        <dbReference type="EMBL" id="QDU84117.1"/>
    </source>
</evidence>
<dbReference type="Pfam" id="PF00702">
    <property type="entry name" value="Hydrolase"/>
    <property type="match status" value="1"/>
</dbReference>
<feature type="transmembrane region" description="Helical" evidence="15">
    <location>
        <begin position="277"/>
        <end position="295"/>
    </location>
</feature>
<keyword evidence="12 15" id="KW-1133">Transmembrane helix</keyword>
<dbReference type="CDD" id="cd00371">
    <property type="entry name" value="HMA"/>
    <property type="match status" value="1"/>
</dbReference>
<dbReference type="Proteomes" id="UP000319342">
    <property type="component" value="Chromosome"/>
</dbReference>
<keyword evidence="3" id="KW-0813">Transport</keyword>
<evidence type="ECO:0000256" key="6">
    <source>
        <dbReference type="ARBA" id="ARBA00022692"/>
    </source>
</evidence>
<proteinExistence type="inferred from homology"/>
<keyword evidence="5" id="KW-0597">Phosphoprotein</keyword>
<dbReference type="GO" id="GO:0005507">
    <property type="term" value="F:copper ion binding"/>
    <property type="evidence" value="ECO:0007669"/>
    <property type="project" value="TreeGrafter"/>
</dbReference>